<dbReference type="KEGG" id="hara:AArcS_1737"/>
<name>A0A897MQY7_9EURY</name>
<evidence type="ECO:0000313" key="2">
    <source>
        <dbReference type="Proteomes" id="UP000663586"/>
    </source>
</evidence>
<reference evidence="1" key="1">
    <citation type="submission" date="2020-11" db="EMBL/GenBank/DDBJ databases">
        <title>Carbohydrate-dependent, anaerobic sulfur respiration: A novel catabolism in halophilic archaea.</title>
        <authorList>
            <person name="Sorokin D.Y."/>
            <person name="Messina E."/>
            <person name="Smedile F."/>
            <person name="La Cono V."/>
            <person name="Hallsworth J.E."/>
            <person name="Yakimov M.M."/>
        </authorList>
    </citation>
    <scope>NUCLEOTIDE SEQUENCE</scope>
    <source>
        <strain evidence="1">AArc-S</strain>
    </source>
</reference>
<accession>A0A897MQY7</accession>
<proteinExistence type="predicted"/>
<gene>
    <name evidence="1" type="ORF">AArcS_1737</name>
</gene>
<protein>
    <submittedName>
        <fullName evidence="1">Uncharacterized protein</fullName>
    </submittedName>
</protein>
<keyword evidence="2" id="KW-1185">Reference proteome</keyword>
<dbReference type="Proteomes" id="UP000663586">
    <property type="component" value="Chromosome"/>
</dbReference>
<dbReference type="EMBL" id="CP064786">
    <property type="protein sequence ID" value="QSG02947.1"/>
    <property type="molecule type" value="Genomic_DNA"/>
</dbReference>
<evidence type="ECO:0000313" key="1">
    <source>
        <dbReference type="EMBL" id="QSG02947.1"/>
    </source>
</evidence>
<dbReference type="AlphaFoldDB" id="A0A897MQY7"/>
<sequence length="55" mass="6141">MDVADPHALLRYIRDYTDMKTGGLERVSDSDVEQFENGVGDPVFEDAATLLQIEP</sequence>
<organism evidence="1 2">
    <name type="scientific">Natranaeroarchaeum sulfidigenes</name>
    <dbReference type="NCBI Taxonomy" id="2784880"/>
    <lineage>
        <taxon>Archaea</taxon>
        <taxon>Methanobacteriati</taxon>
        <taxon>Methanobacteriota</taxon>
        <taxon>Stenosarchaea group</taxon>
        <taxon>Halobacteria</taxon>
        <taxon>Halobacteriales</taxon>
        <taxon>Natronoarchaeaceae</taxon>
        <taxon>Natranaeroarchaeum</taxon>
    </lineage>
</organism>